<comment type="caution">
    <text evidence="1">The sequence shown here is derived from an EMBL/GenBank/DDBJ whole genome shotgun (WGS) entry which is preliminary data.</text>
</comment>
<sequence length="78" mass="8055">MNIRLNGTEHTVADGASVSTLVSQLTGRDIGHDGQSADGRKLGVAVARNSEMVPRSQWHGTALADGDDVELVTAVQGG</sequence>
<keyword evidence="2" id="KW-1185">Reference proteome</keyword>
<gene>
    <name evidence="1" type="primary">thiS</name>
    <name evidence="1" type="ORF">D7003_12460</name>
</gene>
<name>A0A3N0BV55_9MICC</name>
<dbReference type="PANTHER" id="PTHR34472:SF1">
    <property type="entry name" value="SULFUR CARRIER PROTEIN THIS"/>
    <property type="match status" value="1"/>
</dbReference>
<dbReference type="SUPFAM" id="SSF54285">
    <property type="entry name" value="MoaD/ThiS"/>
    <property type="match status" value="1"/>
</dbReference>
<dbReference type="Gene3D" id="3.10.20.30">
    <property type="match status" value="1"/>
</dbReference>
<reference evidence="1 2" key="1">
    <citation type="submission" date="2018-10" db="EMBL/GenBank/DDBJ databases">
        <title>Genome sequencing of Arthrobacter oryzae TNB02.</title>
        <authorList>
            <person name="Cho Y.-J."/>
            <person name="Cho A."/>
            <person name="Kim O.-S."/>
        </authorList>
    </citation>
    <scope>NUCLEOTIDE SEQUENCE [LARGE SCALE GENOMIC DNA]</scope>
    <source>
        <strain evidence="1 2">TNB02</strain>
    </source>
</reference>
<dbReference type="AlphaFoldDB" id="A0A3N0BV55"/>
<dbReference type="RefSeq" id="WP_123255758.1">
    <property type="nucleotide sequence ID" value="NZ_RBED01000106.1"/>
</dbReference>
<dbReference type="InterPro" id="IPR012675">
    <property type="entry name" value="Beta-grasp_dom_sf"/>
</dbReference>
<dbReference type="CDD" id="cd00565">
    <property type="entry name" value="Ubl_ThiS"/>
    <property type="match status" value="1"/>
</dbReference>
<evidence type="ECO:0000313" key="1">
    <source>
        <dbReference type="EMBL" id="RNL53308.1"/>
    </source>
</evidence>
<dbReference type="EMBL" id="RBED01000106">
    <property type="protein sequence ID" value="RNL53308.1"/>
    <property type="molecule type" value="Genomic_DNA"/>
</dbReference>
<dbReference type="InterPro" id="IPR016155">
    <property type="entry name" value="Mopterin_synth/thiamin_S_b"/>
</dbReference>
<proteinExistence type="predicted"/>
<organism evidence="1 2">
    <name type="scientific">Arthrobacter oryzae</name>
    <dbReference type="NCBI Taxonomy" id="409290"/>
    <lineage>
        <taxon>Bacteria</taxon>
        <taxon>Bacillati</taxon>
        <taxon>Actinomycetota</taxon>
        <taxon>Actinomycetes</taxon>
        <taxon>Micrococcales</taxon>
        <taxon>Micrococcaceae</taxon>
        <taxon>Arthrobacter</taxon>
    </lineage>
</organism>
<dbReference type="Pfam" id="PF02597">
    <property type="entry name" value="ThiS"/>
    <property type="match status" value="1"/>
</dbReference>
<evidence type="ECO:0000313" key="2">
    <source>
        <dbReference type="Proteomes" id="UP000273807"/>
    </source>
</evidence>
<protein>
    <submittedName>
        <fullName evidence="1">Sulfur carrier protein ThiS</fullName>
    </submittedName>
</protein>
<dbReference type="PANTHER" id="PTHR34472">
    <property type="entry name" value="SULFUR CARRIER PROTEIN THIS"/>
    <property type="match status" value="1"/>
</dbReference>
<accession>A0A3N0BV55</accession>
<dbReference type="InterPro" id="IPR010035">
    <property type="entry name" value="Thi_S"/>
</dbReference>
<dbReference type="Proteomes" id="UP000273807">
    <property type="component" value="Unassembled WGS sequence"/>
</dbReference>
<dbReference type="OrthoDB" id="163636at2"/>
<dbReference type="InterPro" id="IPR003749">
    <property type="entry name" value="ThiS/MoaD-like"/>
</dbReference>
<dbReference type="NCBIfam" id="TIGR01683">
    <property type="entry name" value="thiS"/>
    <property type="match status" value="1"/>
</dbReference>